<dbReference type="EMBL" id="DF933820">
    <property type="protein sequence ID" value="GAM37479.1"/>
    <property type="molecule type" value="Genomic_DNA"/>
</dbReference>
<comment type="caution">
    <text evidence="2">The sequence shown here is derived from an EMBL/GenBank/DDBJ whole genome shotgun (WGS) entry which is preliminary data.</text>
</comment>
<organism evidence="2 3">
    <name type="scientific">Talaromyces pinophilus</name>
    <name type="common">Penicillium pinophilum</name>
    <dbReference type="NCBI Taxonomy" id="128442"/>
    <lineage>
        <taxon>Eukaryota</taxon>
        <taxon>Fungi</taxon>
        <taxon>Dikarya</taxon>
        <taxon>Ascomycota</taxon>
        <taxon>Pezizomycotina</taxon>
        <taxon>Eurotiomycetes</taxon>
        <taxon>Eurotiomycetidae</taxon>
        <taxon>Eurotiales</taxon>
        <taxon>Trichocomaceae</taxon>
        <taxon>Talaromyces</taxon>
        <taxon>Talaromyces sect. Talaromyces</taxon>
    </lineage>
</organism>
<name>A0A6V8HB24_TALPI</name>
<dbReference type="Proteomes" id="UP000053095">
    <property type="component" value="Unassembled WGS sequence"/>
</dbReference>
<evidence type="ECO:0000313" key="2">
    <source>
        <dbReference type="EMBL" id="GAM37479.1"/>
    </source>
</evidence>
<keyword evidence="1" id="KW-0472">Membrane</keyword>
<feature type="transmembrane region" description="Helical" evidence="1">
    <location>
        <begin position="520"/>
        <end position="544"/>
    </location>
</feature>
<gene>
    <name evidence="2" type="ORF">TCE0_024r07430</name>
</gene>
<evidence type="ECO:0000256" key="1">
    <source>
        <dbReference type="SAM" id="Phobius"/>
    </source>
</evidence>
<keyword evidence="1" id="KW-1133">Transmembrane helix</keyword>
<reference evidence="3" key="1">
    <citation type="journal article" date="2015" name="Genome Announc.">
        <title>Draft genome sequence of Talaromyces cellulolyticus strain Y-94, a source of lignocellulosic biomass-degrading enzymes.</title>
        <authorList>
            <person name="Fujii T."/>
            <person name="Koike H."/>
            <person name="Sawayama S."/>
            <person name="Yano S."/>
            <person name="Inoue H."/>
        </authorList>
    </citation>
    <scope>NUCLEOTIDE SEQUENCE [LARGE SCALE GENOMIC DNA]</scope>
    <source>
        <strain evidence="3">Y-94</strain>
    </source>
</reference>
<dbReference type="AlphaFoldDB" id="A0A6V8HB24"/>
<sequence length="577" mass="66760">MTGSQPGRHDQLYAAPYLRWDLKFTRRNPGLYRGEDKKVFKPDPTENARVRIDQFFSQQTHGLQPKSYSYQTLRDFLSLADTSIFEQDASTCLSTQDSANIVLFDERTDDQSLNTFTSRQWQGYEQYPPRGIAEYTAVLNSRECYEKLIQTREHLGQSSPERRSIYIQDLSPSCAVGLILAVSLRYSVFLRDFLSRYVTNRVYFGVSMDYPVRPASPYALEFHIPYFALRKSFSTSEKLHSNIVGRRSGVFADSLTRNCEPSQKEFFHEVQVSVLLVGIDEWVWTLYCLVETHFEQPRDLTELEEYVTSMRDAPSGQFGTYKQPIWNPREYFLLVLCRRMDQATLEWQNLVETLDQRLKDLEDDTFVKPSAESLAGRNSDISRINDYTWAIQVLQLFTNTLVKTIESWQEFSQIHLPTFLPGEGQPDYSSQVPSHLQRLDRDISELRYFHTLLGQRIAAFESRRSMILNTSALMETRISNTQAADIGLLTKVTVVYLPLGLVTAFFSMSFMQLVGSWRSYLIVLIPFTLVSLVISFNLQFIYYAPRWIGQKIRMMRPSVNILSQLEAGLHVGYDKTA</sequence>
<keyword evidence="3" id="KW-1185">Reference proteome</keyword>
<accession>A0A6V8HB24</accession>
<dbReference type="Gene3D" id="1.20.58.340">
    <property type="entry name" value="Magnesium transport protein CorA, transmembrane region"/>
    <property type="match status" value="1"/>
</dbReference>
<proteinExistence type="predicted"/>
<keyword evidence="1" id="KW-0812">Transmembrane</keyword>
<evidence type="ECO:0000313" key="3">
    <source>
        <dbReference type="Proteomes" id="UP000053095"/>
    </source>
</evidence>
<protein>
    <submittedName>
        <fullName evidence="2">Uncharacterized protein</fullName>
    </submittedName>
</protein>
<feature type="transmembrane region" description="Helical" evidence="1">
    <location>
        <begin position="494"/>
        <end position="514"/>
    </location>
</feature>